<feature type="signal peptide" evidence="6">
    <location>
        <begin position="1"/>
        <end position="21"/>
    </location>
</feature>
<keyword evidence="5" id="KW-0472">Membrane</keyword>
<dbReference type="PANTHER" id="PTHR10609:SF14">
    <property type="entry name" value="BIOTINIDASE"/>
    <property type="match status" value="1"/>
</dbReference>
<dbReference type="SUPFAM" id="SSF56317">
    <property type="entry name" value="Carbon-nitrogen hydrolase"/>
    <property type="match status" value="1"/>
</dbReference>
<reference evidence="8" key="1">
    <citation type="submission" date="2020-03" db="EMBL/GenBank/DDBJ databases">
        <title>Transcriptomic Profiling of the Digestive Tract of the Rat Flea, Xenopsylla cheopis, Following Blood Feeding and Infection with Yersinia pestis.</title>
        <authorList>
            <person name="Bland D.M."/>
            <person name="Martens C.A."/>
            <person name="Virtaneva K."/>
            <person name="Kanakabandi K."/>
            <person name="Long D."/>
            <person name="Rosenke R."/>
            <person name="Saturday G.A."/>
            <person name="Hoyt F.H."/>
            <person name="Bruno D.P."/>
            <person name="Ribeiro J.M.C."/>
            <person name="Hinnebusch J."/>
        </authorList>
    </citation>
    <scope>NUCLEOTIDE SEQUENCE</scope>
</reference>
<feature type="chain" id="PRO_5026734661" evidence="6">
    <location>
        <begin position="22"/>
        <end position="562"/>
    </location>
</feature>
<dbReference type="AlphaFoldDB" id="A0A6M2E0P2"/>
<dbReference type="PROSITE" id="PS50263">
    <property type="entry name" value="CN_HYDROLASE"/>
    <property type="match status" value="1"/>
</dbReference>
<evidence type="ECO:0000256" key="4">
    <source>
        <dbReference type="ARBA" id="ARBA00023180"/>
    </source>
</evidence>
<evidence type="ECO:0000259" key="7">
    <source>
        <dbReference type="PROSITE" id="PS50263"/>
    </source>
</evidence>
<sequence length="562" mass="62816">MFKIQVISSLVLVIIVGYSLQETKTTYKAGVVEYYPSSDKNFDNKVQNNLDAYKEFINNATKKEVDILVFPEGTLNGGIKDREEANNNAVEFKFPNNEILCPPSRAKPPSIMETLSCEAKANKIYVVVNLSEKERCTAQSQQAAQDDRPCATDGNNYYNTDVVFDRNGAIVARYRKYNLFSEKHFNTTKAPEHSTFVTDFNVTFGLFTCFDIMFNEPTLAMVREGVKDFIFPTMWFSELPFLTALQVQEYWSHSNDVNLLAAGASNTALGSGGSGIYAGRMGPLITYMSIPQNENKENENNKLLIADVPILKYTTPQKNDTKPNGEKTERNALFNADISSRDAISGDAVKMDKFILIKDDIKEYASKLIGKELGNQFSEEICNNELCCTFNVTSIISNKTESGFSYYQYRAIVGDVVRSFSGVTNGGIKACGIVACSGDTIETCGSRFNDSSKVGKRHIFTNIHIEGKFPNIDDVFTMPNTLSHSMKPLDNSRFIYHEEKKEGEDQKSITMDLRGLPADELQTFGIYGRDFRYDGSGSSMLPNAFALSLLIMGYLWTYLVGN</sequence>
<organism evidence="8">
    <name type="scientific">Xenopsylla cheopis</name>
    <name type="common">Oriental rat flea</name>
    <name type="synonym">Pulex cheopis</name>
    <dbReference type="NCBI Taxonomy" id="163159"/>
    <lineage>
        <taxon>Eukaryota</taxon>
        <taxon>Metazoa</taxon>
        <taxon>Ecdysozoa</taxon>
        <taxon>Arthropoda</taxon>
        <taxon>Hexapoda</taxon>
        <taxon>Insecta</taxon>
        <taxon>Pterygota</taxon>
        <taxon>Neoptera</taxon>
        <taxon>Endopterygota</taxon>
        <taxon>Siphonaptera</taxon>
        <taxon>Pulicidae</taxon>
        <taxon>Xenopsyllinae</taxon>
        <taxon>Xenopsylla</taxon>
    </lineage>
</organism>
<evidence type="ECO:0000256" key="2">
    <source>
        <dbReference type="ARBA" id="ARBA00022729"/>
    </source>
</evidence>
<dbReference type="InterPro" id="IPR043957">
    <property type="entry name" value="Vanin_C"/>
</dbReference>
<keyword evidence="2 6" id="KW-0732">Signal</keyword>
<evidence type="ECO:0000256" key="1">
    <source>
        <dbReference type="ARBA" id="ARBA00008225"/>
    </source>
</evidence>
<dbReference type="PANTHER" id="PTHR10609">
    <property type="entry name" value="BIOTINIDASE-RELATED"/>
    <property type="match status" value="1"/>
</dbReference>
<accession>A0A6M2E0P2</accession>
<dbReference type="CDD" id="cd07567">
    <property type="entry name" value="biotinidase_like"/>
    <property type="match status" value="1"/>
</dbReference>
<evidence type="ECO:0000256" key="5">
    <source>
        <dbReference type="SAM" id="Phobius"/>
    </source>
</evidence>
<name>A0A6M2E0P2_XENCH</name>
<keyword evidence="3 8" id="KW-0378">Hydrolase</keyword>
<dbReference type="EMBL" id="GIIL01007724">
    <property type="protein sequence ID" value="NOV51450.1"/>
    <property type="molecule type" value="Transcribed_RNA"/>
</dbReference>
<dbReference type="InterPro" id="IPR036526">
    <property type="entry name" value="C-N_Hydrolase_sf"/>
</dbReference>
<dbReference type="InterPro" id="IPR003010">
    <property type="entry name" value="C-N_Hydrolase"/>
</dbReference>
<evidence type="ECO:0000256" key="6">
    <source>
        <dbReference type="SAM" id="SignalP"/>
    </source>
</evidence>
<dbReference type="InterPro" id="IPR012101">
    <property type="entry name" value="Biotinidase-like_euk"/>
</dbReference>
<feature type="transmembrane region" description="Helical" evidence="5">
    <location>
        <begin position="540"/>
        <end position="560"/>
    </location>
</feature>
<keyword evidence="4" id="KW-0325">Glycoprotein</keyword>
<evidence type="ECO:0000313" key="8">
    <source>
        <dbReference type="EMBL" id="NOV51450.1"/>
    </source>
</evidence>
<keyword evidence="5" id="KW-1133">Transmembrane helix</keyword>
<dbReference type="GO" id="GO:0016811">
    <property type="term" value="F:hydrolase activity, acting on carbon-nitrogen (but not peptide) bonds, in linear amides"/>
    <property type="evidence" value="ECO:0007669"/>
    <property type="project" value="InterPro"/>
</dbReference>
<protein>
    <submittedName>
        <fullName evidence="8">Putative carbon-nitrogen hydrolase</fullName>
    </submittedName>
</protein>
<feature type="domain" description="CN hydrolase" evidence="7">
    <location>
        <begin position="27"/>
        <end position="310"/>
    </location>
</feature>
<keyword evidence="5" id="KW-0812">Transmembrane</keyword>
<dbReference type="Gene3D" id="3.60.110.10">
    <property type="entry name" value="Carbon-nitrogen hydrolase"/>
    <property type="match status" value="1"/>
</dbReference>
<dbReference type="Pfam" id="PF19018">
    <property type="entry name" value="Vanin_C"/>
    <property type="match status" value="1"/>
</dbReference>
<evidence type="ECO:0000256" key="3">
    <source>
        <dbReference type="ARBA" id="ARBA00022801"/>
    </source>
</evidence>
<dbReference type="Pfam" id="PF00795">
    <property type="entry name" value="CN_hydrolase"/>
    <property type="match status" value="1"/>
</dbReference>
<dbReference type="InterPro" id="IPR040154">
    <property type="entry name" value="Biotinidase/VNN"/>
</dbReference>
<proteinExistence type="inferred from homology"/>
<comment type="similarity">
    <text evidence="1">Belongs to the carbon-nitrogen hydrolase superfamily. BTD/VNN family.</text>
</comment>